<dbReference type="InterPro" id="IPR043148">
    <property type="entry name" value="TagF_C"/>
</dbReference>
<keyword evidence="9" id="KW-1185">Reference proteome</keyword>
<keyword evidence="3" id="KW-1003">Cell membrane</keyword>
<dbReference type="Gene3D" id="3.40.50.11820">
    <property type="match status" value="1"/>
</dbReference>
<evidence type="ECO:0000256" key="1">
    <source>
        <dbReference type="ARBA" id="ARBA00004202"/>
    </source>
</evidence>
<dbReference type="SUPFAM" id="SSF53448">
    <property type="entry name" value="Nucleotide-diphospho-sugar transferases"/>
    <property type="match status" value="1"/>
</dbReference>
<organism evidence="8 9">
    <name type="scientific">Yinghuangia soli</name>
    <dbReference type="NCBI Taxonomy" id="2908204"/>
    <lineage>
        <taxon>Bacteria</taxon>
        <taxon>Bacillati</taxon>
        <taxon>Actinomycetota</taxon>
        <taxon>Actinomycetes</taxon>
        <taxon>Kitasatosporales</taxon>
        <taxon>Streptomycetaceae</taxon>
        <taxon>Yinghuangia</taxon>
    </lineage>
</organism>
<keyword evidence="4" id="KW-0808">Transferase</keyword>
<dbReference type="PANTHER" id="PTHR37316">
    <property type="entry name" value="TEICHOIC ACID GLYCEROL-PHOSPHATE PRIMASE"/>
    <property type="match status" value="1"/>
</dbReference>
<dbReference type="SUPFAM" id="SSF53756">
    <property type="entry name" value="UDP-Glycosyltransferase/glycogen phosphorylase"/>
    <property type="match status" value="1"/>
</dbReference>
<evidence type="ECO:0000256" key="4">
    <source>
        <dbReference type="ARBA" id="ARBA00022679"/>
    </source>
</evidence>
<evidence type="ECO:0000256" key="5">
    <source>
        <dbReference type="ARBA" id="ARBA00022944"/>
    </source>
</evidence>
<dbReference type="InterPro" id="IPR029044">
    <property type="entry name" value="Nucleotide-diphossugar_trans"/>
</dbReference>
<dbReference type="InterPro" id="IPR043149">
    <property type="entry name" value="TagF_N"/>
</dbReference>
<dbReference type="Gene3D" id="3.90.550.10">
    <property type="entry name" value="Spore Coat Polysaccharide Biosynthesis Protein SpsA, Chain A"/>
    <property type="match status" value="1"/>
</dbReference>
<dbReference type="Gene3D" id="3.40.50.12580">
    <property type="match status" value="1"/>
</dbReference>
<sequence>MSANRIPDVTVVVVVYDDAERLPIAVRSVLAQTLDNLEILVVDDHSPDDSYAVAQALAAEHPGKIRAIQLPENSGSGGGPRNAGIEAARGRYLMFLDSDDTLDRHACLSMLAAAEETGADLVSARVVRVHQDKRNKVTQWHPWLYETSRVMDSVLDEPDLVVWDTLSTNKCYRRDFLLGKELRYPTGVVYEDLLFAAEAWLAAERIAIIPNIIYYWNVVERTDRPSVTNRRHEIKNLLDRLEIHRRIDALFARQGEQAGHELKVRKDTKFLKHDLVLHVRDLPHRDEEYRGQFADAVADYLDQIEPEAYQNVGTMHGVCALLTARRDWDDLLPAADSLMNPGKATVPLHVEDGRVYWCDRYLDSAWHRELLDVTELGFHTMPLQELSLGNRLTRLTVEGDEIRFSGSVANVLGRIPADAELTAVLQIHPRRGMLRGRGIEVPVTLRHAGGTVEWEAAAELGRRVHPVGVLDKVWDVRFRLKVDGTATVSGLTIGDVPLDGVRVPVLPITGPISADRFQAVGGKRGELEFWLDQESAAARRSHEFVHRFVNSPSGETTLRRAVAARSLGRKLTGPKTKAKAYAKLFMKLPIRKGTVVFESHMGKQYSDSPKYIYEEMRRAGVPFEGIWSYSGKPTGFPKDAKLVRRGSLEYYRALAQAEFWIDNQGFPRDILKRPETTYIQTWHGSALKNMGDDVPAEKRRTQAQRAATRRMLDRFDYFVTRSQHDADTLVRAFGLRAEVLPIGYPRNDALVDRGAGLAAELRELRTKLRLDDDRRVLLYAPTFRQDDNGAVEFEMPFDLERFGREFGRDWILLVRTHYLDQFSVPPGARDFVRNVSGVHDITPLLLTADALVTDYSSVMFDYALLDRPMFFYAYDYEAYTQHERGTYFDLREAAPGPFTRDEDELFAALRDFDAARDDYADARRDFVRRFGEFDTGTAAKALVQRFFPTGPATEEGR</sequence>
<feature type="domain" description="Glycosyltransferase 2-like" evidence="7">
    <location>
        <begin position="10"/>
        <end position="154"/>
    </location>
</feature>
<dbReference type="PANTHER" id="PTHR37316:SF3">
    <property type="entry name" value="TEICHOIC ACID GLYCEROL-PHOSPHATE TRANSFERASE"/>
    <property type="match status" value="1"/>
</dbReference>
<protein>
    <submittedName>
        <fullName evidence="8">Bifunctional glycosyltransferase family 2 protein/CDP-glycerol:glycerophosphate glycerophosphotransferase</fullName>
    </submittedName>
</protein>
<keyword evidence="6" id="KW-0472">Membrane</keyword>
<evidence type="ECO:0000259" key="7">
    <source>
        <dbReference type="Pfam" id="PF00535"/>
    </source>
</evidence>
<dbReference type="GO" id="GO:0005886">
    <property type="term" value="C:plasma membrane"/>
    <property type="evidence" value="ECO:0007669"/>
    <property type="project" value="UniProtKB-SubCell"/>
</dbReference>
<dbReference type="GO" id="GO:0047355">
    <property type="term" value="F:CDP-glycerol glycerophosphotransferase activity"/>
    <property type="evidence" value="ECO:0007669"/>
    <property type="project" value="InterPro"/>
</dbReference>
<comment type="similarity">
    <text evidence="2">Belongs to the CDP-glycerol glycerophosphotransferase family.</text>
</comment>
<comment type="caution">
    <text evidence="8">The sequence shown here is derived from an EMBL/GenBank/DDBJ whole genome shotgun (WGS) entry which is preliminary data.</text>
</comment>
<name>A0AA41PW49_9ACTN</name>
<evidence type="ECO:0000256" key="6">
    <source>
        <dbReference type="ARBA" id="ARBA00023136"/>
    </source>
</evidence>
<reference evidence="8" key="1">
    <citation type="submission" date="2022-01" db="EMBL/GenBank/DDBJ databases">
        <title>Genome-Based Taxonomic Classification of the Phylum Actinobacteria.</title>
        <authorList>
            <person name="Gao Y."/>
        </authorList>
    </citation>
    <scope>NUCLEOTIDE SEQUENCE</scope>
    <source>
        <strain evidence="8">KLBMP 8922</strain>
    </source>
</reference>
<dbReference type="EMBL" id="JAKFHA010000002">
    <property type="protein sequence ID" value="MCF2526833.1"/>
    <property type="molecule type" value="Genomic_DNA"/>
</dbReference>
<dbReference type="Proteomes" id="UP001165378">
    <property type="component" value="Unassembled WGS sequence"/>
</dbReference>
<dbReference type="CDD" id="cd00761">
    <property type="entry name" value="Glyco_tranf_GTA_type"/>
    <property type="match status" value="1"/>
</dbReference>
<keyword evidence="5" id="KW-0777">Teichoic acid biosynthesis</keyword>
<dbReference type="InterPro" id="IPR001173">
    <property type="entry name" value="Glyco_trans_2-like"/>
</dbReference>
<dbReference type="GO" id="GO:0019350">
    <property type="term" value="P:teichoic acid biosynthetic process"/>
    <property type="evidence" value="ECO:0007669"/>
    <property type="project" value="UniProtKB-KW"/>
</dbReference>
<evidence type="ECO:0000256" key="3">
    <source>
        <dbReference type="ARBA" id="ARBA00022475"/>
    </source>
</evidence>
<comment type="subcellular location">
    <subcellularLocation>
        <location evidence="1">Cell membrane</location>
        <topology evidence="1">Peripheral membrane protein</topology>
    </subcellularLocation>
</comment>
<dbReference type="InterPro" id="IPR007554">
    <property type="entry name" value="Glycerophosphate_synth"/>
</dbReference>
<evidence type="ECO:0000313" key="9">
    <source>
        <dbReference type="Proteomes" id="UP001165378"/>
    </source>
</evidence>
<dbReference type="Pfam" id="PF00535">
    <property type="entry name" value="Glycos_transf_2"/>
    <property type="match status" value="1"/>
</dbReference>
<evidence type="ECO:0000313" key="8">
    <source>
        <dbReference type="EMBL" id="MCF2526833.1"/>
    </source>
</evidence>
<dbReference type="InterPro" id="IPR051612">
    <property type="entry name" value="Teichoic_Acid_Biosynth"/>
</dbReference>
<dbReference type="RefSeq" id="WP_235050965.1">
    <property type="nucleotide sequence ID" value="NZ_JAKFHA010000002.1"/>
</dbReference>
<dbReference type="Pfam" id="PF04464">
    <property type="entry name" value="Glyphos_transf"/>
    <property type="match status" value="1"/>
</dbReference>
<proteinExistence type="inferred from homology"/>
<evidence type="ECO:0000256" key="2">
    <source>
        <dbReference type="ARBA" id="ARBA00010488"/>
    </source>
</evidence>
<gene>
    <name evidence="8" type="ORF">LZ495_06320</name>
</gene>
<accession>A0AA41PW49</accession>
<dbReference type="AlphaFoldDB" id="A0AA41PW49"/>